<organism evidence="1 2">
    <name type="scientific">Bacillus toyonensis</name>
    <dbReference type="NCBI Taxonomy" id="155322"/>
    <lineage>
        <taxon>Bacteria</taxon>
        <taxon>Bacillati</taxon>
        <taxon>Bacillota</taxon>
        <taxon>Bacilli</taxon>
        <taxon>Bacillales</taxon>
        <taxon>Bacillaceae</taxon>
        <taxon>Bacillus</taxon>
        <taxon>Bacillus cereus group</taxon>
    </lineage>
</organism>
<name>A0A2B5XMC0_9BACI</name>
<reference evidence="1 2" key="1">
    <citation type="submission" date="2017-09" db="EMBL/GenBank/DDBJ databases">
        <title>Large-scale bioinformatics analysis of Bacillus genomes uncovers conserved roles of natural products in bacterial physiology.</title>
        <authorList>
            <consortium name="Agbiome Team Llc"/>
            <person name="Bleich R.M."/>
            <person name="Grubbs K.J."/>
            <person name="Santa Maria K.C."/>
            <person name="Allen S.E."/>
            <person name="Farag S."/>
            <person name="Shank E.A."/>
            <person name="Bowers A."/>
        </authorList>
    </citation>
    <scope>NUCLEOTIDE SEQUENCE [LARGE SCALE GENOMIC DNA]</scope>
    <source>
        <strain evidence="1 2">AFS044250</strain>
    </source>
</reference>
<proteinExistence type="predicted"/>
<dbReference type="AlphaFoldDB" id="A0A2B5XMC0"/>
<dbReference type="EMBL" id="NUSQ01000112">
    <property type="protein sequence ID" value="PHD65873.1"/>
    <property type="molecule type" value="Genomic_DNA"/>
</dbReference>
<comment type="caution">
    <text evidence="1">The sequence shown here is derived from an EMBL/GenBank/DDBJ whole genome shotgun (WGS) entry which is preliminary data.</text>
</comment>
<accession>A0A2B5XMC0</accession>
<gene>
    <name evidence="1" type="ORF">COF40_22415</name>
</gene>
<dbReference type="Proteomes" id="UP000225997">
    <property type="component" value="Unassembled WGS sequence"/>
</dbReference>
<protein>
    <recommendedName>
        <fullName evidence="3">LXG domain-containing protein</fullName>
    </recommendedName>
</protein>
<evidence type="ECO:0008006" key="3">
    <source>
        <dbReference type="Google" id="ProtNLM"/>
    </source>
</evidence>
<evidence type="ECO:0000313" key="1">
    <source>
        <dbReference type="EMBL" id="PHD65873.1"/>
    </source>
</evidence>
<sequence length="97" mass="11098">MIKDTHFNVYAYYESFKTINGDNTGDKEKLMLVAKEISRIMLKLAEEVISLYNEYINGLISEANLVEQIEPVLSKIAEFSMASTELDIASIDLQNWM</sequence>
<evidence type="ECO:0000313" key="2">
    <source>
        <dbReference type="Proteomes" id="UP000225997"/>
    </source>
</evidence>